<accession>A0A2W5PNG7</accession>
<protein>
    <submittedName>
        <fullName evidence="2">Uncharacterized protein</fullName>
    </submittedName>
</protein>
<evidence type="ECO:0000256" key="1">
    <source>
        <dbReference type="SAM" id="MobiDB-lite"/>
    </source>
</evidence>
<reference evidence="2 3" key="1">
    <citation type="submission" date="2017-08" db="EMBL/GenBank/DDBJ databases">
        <title>Infants hospitalized years apart are colonized by the same room-sourced microbial strains.</title>
        <authorList>
            <person name="Brooks B."/>
            <person name="Olm M.R."/>
            <person name="Firek B.A."/>
            <person name="Baker R."/>
            <person name="Thomas B.C."/>
            <person name="Morowitz M.J."/>
            <person name="Banfield J.F."/>
        </authorList>
    </citation>
    <scope>NUCLEOTIDE SEQUENCE [LARGE SCALE GENOMIC DNA]</scope>
    <source>
        <strain evidence="2">S2_005_003_R2_41</strain>
    </source>
</reference>
<gene>
    <name evidence="2" type="ORF">DI563_21505</name>
</gene>
<proteinExistence type="predicted"/>
<name>A0A2W5PNG7_VARPD</name>
<organism evidence="2 3">
    <name type="scientific">Variovorax paradoxus</name>
    <dbReference type="NCBI Taxonomy" id="34073"/>
    <lineage>
        <taxon>Bacteria</taxon>
        <taxon>Pseudomonadati</taxon>
        <taxon>Pseudomonadota</taxon>
        <taxon>Betaproteobacteria</taxon>
        <taxon>Burkholderiales</taxon>
        <taxon>Comamonadaceae</taxon>
        <taxon>Variovorax</taxon>
    </lineage>
</organism>
<feature type="compositionally biased region" description="Basic and acidic residues" evidence="1">
    <location>
        <begin position="177"/>
        <end position="188"/>
    </location>
</feature>
<dbReference type="InterPro" id="IPR036390">
    <property type="entry name" value="WH_DNA-bd_sf"/>
</dbReference>
<dbReference type="AlphaFoldDB" id="A0A2W5PNG7"/>
<feature type="region of interest" description="Disordered" evidence="1">
    <location>
        <begin position="176"/>
        <end position="201"/>
    </location>
</feature>
<sequence>MSTDPAEAAQLTAELSDAIRSGQDRLALEQLSGVTASLVEAIAGGRTEVQEVLHVGLADAAILLATRTGATPGEFRIQGMIEALGGVADTAIRTHGMADLSSAGPHGLALRVLREVGRSRGLLSDKAIAHALGVRTAALRPTLERLQASSLVQASPSLGCTLFVVTRRGLDAIRASHAPERATSAKDQDTDDAGVSPGMRR</sequence>
<dbReference type="EMBL" id="QFPP01000352">
    <property type="protein sequence ID" value="PZQ67451.1"/>
    <property type="molecule type" value="Genomic_DNA"/>
</dbReference>
<evidence type="ECO:0000313" key="3">
    <source>
        <dbReference type="Proteomes" id="UP000249135"/>
    </source>
</evidence>
<dbReference type="Proteomes" id="UP000249135">
    <property type="component" value="Unassembled WGS sequence"/>
</dbReference>
<comment type="caution">
    <text evidence="2">The sequence shown here is derived from an EMBL/GenBank/DDBJ whole genome shotgun (WGS) entry which is preliminary data.</text>
</comment>
<evidence type="ECO:0000313" key="2">
    <source>
        <dbReference type="EMBL" id="PZQ67451.1"/>
    </source>
</evidence>
<dbReference type="SUPFAM" id="SSF46785">
    <property type="entry name" value="Winged helix' DNA-binding domain"/>
    <property type="match status" value="1"/>
</dbReference>